<sequence>MPIARLLAVASLGFLLSACQSLLPGGTDKLEAQRQAWEHLKPGCQGQDCPLVNIDTLNFADEPQLDALVERRLLQMTQDSPDAPLPASLQSYEQDFLASAEPGWSSYLQAKIREQHDNLVLIELSSYLYTGGAHGMPGRGFINYDRKLAKPLNLKDMLLPGQEAAFWKLAEQAHKRWLAANKLDQDPDYAKTWPFERTTNIGLGYGAMLLKYDVYSIAPYSGGHPELHIPYPQLNGILKPQYFPGRG</sequence>
<feature type="chain" id="PRO_5045914306" evidence="1">
    <location>
        <begin position="22"/>
        <end position="247"/>
    </location>
</feature>
<evidence type="ECO:0000313" key="4">
    <source>
        <dbReference type="Proteomes" id="UP001519667"/>
    </source>
</evidence>
<feature type="signal peptide" evidence="1">
    <location>
        <begin position="1"/>
        <end position="21"/>
    </location>
</feature>
<dbReference type="InterPro" id="IPR021729">
    <property type="entry name" value="DUF3298"/>
</dbReference>
<dbReference type="PROSITE" id="PS51257">
    <property type="entry name" value="PROKAR_LIPOPROTEIN"/>
    <property type="match status" value="1"/>
</dbReference>
<evidence type="ECO:0000259" key="2">
    <source>
        <dbReference type="Pfam" id="PF11738"/>
    </source>
</evidence>
<accession>A0ABS5XD21</accession>
<protein>
    <submittedName>
        <fullName evidence="3">DUF3298 domain-containing protein</fullName>
    </submittedName>
</protein>
<dbReference type="RefSeq" id="WP_215371557.1">
    <property type="nucleotide sequence ID" value="NZ_JAGTIS010000002.1"/>
</dbReference>
<dbReference type="Pfam" id="PF11738">
    <property type="entry name" value="DUF3298"/>
    <property type="match status" value="1"/>
</dbReference>
<organism evidence="3 4">
    <name type="scientific">Metapseudomonas boanensis</name>
    <dbReference type="NCBI Taxonomy" id="2822138"/>
    <lineage>
        <taxon>Bacteria</taxon>
        <taxon>Pseudomonadati</taxon>
        <taxon>Pseudomonadota</taxon>
        <taxon>Gammaproteobacteria</taxon>
        <taxon>Pseudomonadales</taxon>
        <taxon>Pseudomonadaceae</taxon>
        <taxon>Metapseudomonas</taxon>
    </lineage>
</organism>
<evidence type="ECO:0000256" key="1">
    <source>
        <dbReference type="SAM" id="SignalP"/>
    </source>
</evidence>
<proteinExistence type="predicted"/>
<dbReference type="EMBL" id="JAGTIS010000002">
    <property type="protein sequence ID" value="MBT8765584.1"/>
    <property type="molecule type" value="Genomic_DNA"/>
</dbReference>
<dbReference type="Proteomes" id="UP001519667">
    <property type="component" value="Unassembled WGS sequence"/>
</dbReference>
<reference evidence="3 4" key="1">
    <citation type="submission" date="2021-04" db="EMBL/GenBank/DDBJ databases">
        <title>Pseudomonas boanensis sp. nov., a bacterium isolated from river water used for household purposes in Boane District, Mozambique.</title>
        <authorList>
            <person name="Nicklasson M."/>
            <person name="Martin-Rodriguez A.J."/>
            <person name="Thorell K."/>
            <person name="Neves L."/>
            <person name="Mussagy A."/>
            <person name="Rydberg H.A."/>
            <person name="Hernroth B."/>
            <person name="Svensson-Stadler L."/>
            <person name="Sjoling A."/>
        </authorList>
    </citation>
    <scope>NUCLEOTIDE SEQUENCE [LARGE SCALE GENOMIC DNA]</scope>
    <source>
        <strain evidence="3 4">DB1</strain>
    </source>
</reference>
<keyword evidence="4" id="KW-1185">Reference proteome</keyword>
<dbReference type="InterPro" id="IPR037126">
    <property type="entry name" value="PdaC/RsiV-like_sf"/>
</dbReference>
<comment type="caution">
    <text evidence="3">The sequence shown here is derived from an EMBL/GenBank/DDBJ whole genome shotgun (WGS) entry which is preliminary data.</text>
</comment>
<dbReference type="Gene3D" id="3.90.640.20">
    <property type="entry name" value="Heat-shock cognate protein, ATPase"/>
    <property type="match status" value="1"/>
</dbReference>
<name>A0ABS5XD21_9GAMM</name>
<feature type="domain" description="DUF3298" evidence="2">
    <location>
        <begin position="155"/>
        <end position="231"/>
    </location>
</feature>
<evidence type="ECO:0000313" key="3">
    <source>
        <dbReference type="EMBL" id="MBT8765584.1"/>
    </source>
</evidence>
<keyword evidence="1" id="KW-0732">Signal</keyword>
<dbReference type="Gene3D" id="3.30.565.40">
    <property type="entry name" value="Fervidobacterium nodosum Rt17-B1 like"/>
    <property type="match status" value="1"/>
</dbReference>
<gene>
    <name evidence="3" type="ORF">J7302_05500</name>
</gene>